<dbReference type="RefSeq" id="WP_343770286.1">
    <property type="nucleotide sequence ID" value="NZ_BAAACF010000003.1"/>
</dbReference>
<dbReference type="SUPFAM" id="SSF53448">
    <property type="entry name" value="Nucleotide-diphospho-sugar transferases"/>
    <property type="match status" value="1"/>
</dbReference>
<reference evidence="10" key="1">
    <citation type="journal article" date="2019" name="Int. J. Syst. Evol. Microbiol.">
        <title>The Global Catalogue of Microorganisms (GCM) 10K type strain sequencing project: providing services to taxonomists for standard genome sequencing and annotation.</title>
        <authorList>
            <consortium name="The Broad Institute Genomics Platform"/>
            <consortium name="The Broad Institute Genome Sequencing Center for Infectious Disease"/>
            <person name="Wu L."/>
            <person name="Ma J."/>
        </authorList>
    </citation>
    <scope>NUCLEOTIDE SEQUENCE [LARGE SCALE GENOMIC DNA]</scope>
    <source>
        <strain evidence="10">JCM 1405</strain>
    </source>
</reference>
<evidence type="ECO:0000313" key="9">
    <source>
        <dbReference type="EMBL" id="GAA0727785.1"/>
    </source>
</evidence>
<feature type="transmembrane region" description="Helical" evidence="7">
    <location>
        <begin position="225"/>
        <end position="244"/>
    </location>
</feature>
<feature type="transmembrane region" description="Helical" evidence="7">
    <location>
        <begin position="256"/>
        <end position="284"/>
    </location>
</feature>
<dbReference type="PANTHER" id="PTHR48090">
    <property type="entry name" value="UNDECAPRENYL-PHOSPHATE 4-DEOXY-4-FORMAMIDO-L-ARABINOSE TRANSFERASE-RELATED"/>
    <property type="match status" value="1"/>
</dbReference>
<keyword evidence="4 7" id="KW-0812">Transmembrane</keyword>
<comment type="subcellular location">
    <subcellularLocation>
        <location evidence="1">Membrane</location>
        <topology evidence="1">Multi-pass membrane protein</topology>
    </subcellularLocation>
</comment>
<accession>A0ABP3U9F5</accession>
<evidence type="ECO:0000256" key="4">
    <source>
        <dbReference type="ARBA" id="ARBA00022692"/>
    </source>
</evidence>
<keyword evidence="5 7" id="KW-1133">Transmembrane helix</keyword>
<comment type="caution">
    <text evidence="9">The sequence shown here is derived from an EMBL/GenBank/DDBJ whole genome shotgun (WGS) entry which is preliminary data.</text>
</comment>
<evidence type="ECO:0000256" key="1">
    <source>
        <dbReference type="ARBA" id="ARBA00004141"/>
    </source>
</evidence>
<protein>
    <submittedName>
        <fullName evidence="9">Glycosyltransferase family 2 protein</fullName>
    </submittedName>
</protein>
<keyword evidence="6 7" id="KW-0472">Membrane</keyword>
<keyword evidence="2" id="KW-0328">Glycosyltransferase</keyword>
<dbReference type="InterPro" id="IPR001173">
    <property type="entry name" value="Glyco_trans_2-like"/>
</dbReference>
<proteinExistence type="predicted"/>
<sequence length="310" mass="35301">MISIITPVYNEGEQIYSNVVKIMSILLKNNIEHDFIIVNDGSSDNSWQEMQRLCKNYNNISIINLSRNFGKEAALCAALENTYSDACIIIDSDLQHPPELIPKMVELWKEEGYDVIEGIKLSRGKESLFEKIAALTFYGLFYKSSGINLNSASDFKLLDKKVIDAWKSMKESITFFRGMSAWIGYRRIQIPFEVQDRAQGVSKWSFKSLTKLAIQSITSYTSAPLYMIIWLGIFTLFFDFILFIQTMFMKFSGKALTGFTTVIILILGIGSCIMISLGIIGIYISKIYDEVKRRPRYLISSKEGKGFSND</sequence>
<organism evidence="9 10">
    <name type="scientific">Clostridium malenominatum</name>
    <dbReference type="NCBI Taxonomy" id="1539"/>
    <lineage>
        <taxon>Bacteria</taxon>
        <taxon>Bacillati</taxon>
        <taxon>Bacillota</taxon>
        <taxon>Clostridia</taxon>
        <taxon>Eubacteriales</taxon>
        <taxon>Clostridiaceae</taxon>
        <taxon>Clostridium</taxon>
    </lineage>
</organism>
<dbReference type="Gene3D" id="3.90.550.10">
    <property type="entry name" value="Spore Coat Polysaccharide Biosynthesis Protein SpsA, Chain A"/>
    <property type="match status" value="1"/>
</dbReference>
<dbReference type="CDD" id="cd04187">
    <property type="entry name" value="DPM1_like_bac"/>
    <property type="match status" value="1"/>
</dbReference>
<name>A0ABP3U9F5_9CLOT</name>
<keyword evidence="3" id="KW-0808">Transferase</keyword>
<dbReference type="EMBL" id="BAAACF010000003">
    <property type="protein sequence ID" value="GAA0727785.1"/>
    <property type="molecule type" value="Genomic_DNA"/>
</dbReference>
<dbReference type="Pfam" id="PF00535">
    <property type="entry name" value="Glycos_transf_2"/>
    <property type="match status" value="1"/>
</dbReference>
<keyword evidence="10" id="KW-1185">Reference proteome</keyword>
<feature type="domain" description="Glycosyltransferase 2-like" evidence="8">
    <location>
        <begin position="3"/>
        <end position="130"/>
    </location>
</feature>
<evidence type="ECO:0000259" key="8">
    <source>
        <dbReference type="Pfam" id="PF00535"/>
    </source>
</evidence>
<evidence type="ECO:0000256" key="7">
    <source>
        <dbReference type="SAM" id="Phobius"/>
    </source>
</evidence>
<gene>
    <name evidence="9" type="ORF">GCM10008905_25790</name>
</gene>
<dbReference type="InterPro" id="IPR029044">
    <property type="entry name" value="Nucleotide-diphossugar_trans"/>
</dbReference>
<evidence type="ECO:0000256" key="5">
    <source>
        <dbReference type="ARBA" id="ARBA00022989"/>
    </source>
</evidence>
<dbReference type="InterPro" id="IPR050256">
    <property type="entry name" value="Glycosyltransferase_2"/>
</dbReference>
<evidence type="ECO:0000313" key="10">
    <source>
        <dbReference type="Proteomes" id="UP001500339"/>
    </source>
</evidence>
<evidence type="ECO:0000256" key="6">
    <source>
        <dbReference type="ARBA" id="ARBA00023136"/>
    </source>
</evidence>
<evidence type="ECO:0000256" key="2">
    <source>
        <dbReference type="ARBA" id="ARBA00022676"/>
    </source>
</evidence>
<dbReference type="PANTHER" id="PTHR48090:SF1">
    <property type="entry name" value="PROPHAGE BACTOPRENOL GLUCOSYL TRANSFERASE HOMOLOG"/>
    <property type="match status" value="1"/>
</dbReference>
<dbReference type="Proteomes" id="UP001500339">
    <property type="component" value="Unassembled WGS sequence"/>
</dbReference>
<evidence type="ECO:0000256" key="3">
    <source>
        <dbReference type="ARBA" id="ARBA00022679"/>
    </source>
</evidence>